<dbReference type="Proteomes" id="UP000298663">
    <property type="component" value="Unassembled WGS sequence"/>
</dbReference>
<evidence type="ECO:0000313" key="1">
    <source>
        <dbReference type="EMBL" id="TKR87697.1"/>
    </source>
</evidence>
<dbReference type="EMBL" id="AZBU02000003">
    <property type="protein sequence ID" value="TKR87697.1"/>
    <property type="molecule type" value="Genomic_DNA"/>
</dbReference>
<proteinExistence type="predicted"/>
<organism evidence="1 2">
    <name type="scientific">Steinernema carpocapsae</name>
    <name type="common">Entomopathogenic nematode</name>
    <dbReference type="NCBI Taxonomy" id="34508"/>
    <lineage>
        <taxon>Eukaryota</taxon>
        <taxon>Metazoa</taxon>
        <taxon>Ecdysozoa</taxon>
        <taxon>Nematoda</taxon>
        <taxon>Chromadorea</taxon>
        <taxon>Rhabditida</taxon>
        <taxon>Tylenchina</taxon>
        <taxon>Panagrolaimomorpha</taxon>
        <taxon>Strongyloidoidea</taxon>
        <taxon>Steinernematidae</taxon>
        <taxon>Steinernema</taxon>
    </lineage>
</organism>
<name>A0A4U5NVV2_STECR</name>
<dbReference type="AlphaFoldDB" id="A0A4U5NVV2"/>
<accession>A0A4U5NVV2</accession>
<reference evidence="1 2" key="1">
    <citation type="journal article" date="2015" name="Genome Biol.">
        <title>Comparative genomics of Steinernema reveals deeply conserved gene regulatory networks.</title>
        <authorList>
            <person name="Dillman A.R."/>
            <person name="Macchietto M."/>
            <person name="Porter C.F."/>
            <person name="Rogers A."/>
            <person name="Williams B."/>
            <person name="Antoshechkin I."/>
            <person name="Lee M.M."/>
            <person name="Goodwin Z."/>
            <person name="Lu X."/>
            <person name="Lewis E.E."/>
            <person name="Goodrich-Blair H."/>
            <person name="Stock S.P."/>
            <person name="Adams B.J."/>
            <person name="Sternberg P.W."/>
            <person name="Mortazavi A."/>
        </authorList>
    </citation>
    <scope>NUCLEOTIDE SEQUENCE [LARGE SCALE GENOMIC DNA]</scope>
    <source>
        <strain evidence="1 2">ALL</strain>
    </source>
</reference>
<gene>
    <name evidence="1" type="ORF">L596_012055</name>
</gene>
<evidence type="ECO:0000313" key="2">
    <source>
        <dbReference type="Proteomes" id="UP000298663"/>
    </source>
</evidence>
<reference evidence="1 2" key="2">
    <citation type="journal article" date="2019" name="G3 (Bethesda)">
        <title>Hybrid Assembly of the Genome of the Entomopathogenic Nematode Steinernema carpocapsae Identifies the X-Chromosome.</title>
        <authorList>
            <person name="Serra L."/>
            <person name="Macchietto M."/>
            <person name="Macias-Munoz A."/>
            <person name="McGill C.J."/>
            <person name="Rodriguez I.M."/>
            <person name="Rodriguez B."/>
            <person name="Murad R."/>
            <person name="Mortazavi A."/>
        </authorList>
    </citation>
    <scope>NUCLEOTIDE SEQUENCE [LARGE SCALE GENOMIC DNA]</scope>
    <source>
        <strain evidence="1 2">ALL</strain>
    </source>
</reference>
<keyword evidence="2" id="KW-1185">Reference proteome</keyword>
<protein>
    <submittedName>
        <fullName evidence="1">Uncharacterized protein</fullName>
    </submittedName>
</protein>
<sequence length="90" mass="10399">MPLSELINSATRQDRATQTVYRCNSLSDSSFLQQCANKLPYKAQFGTLAYRKILKSCFYRFVTLSRRLTLTHIFQRSSLINRTSETANNI</sequence>
<comment type="caution">
    <text evidence="1">The sequence shown here is derived from an EMBL/GenBank/DDBJ whole genome shotgun (WGS) entry which is preliminary data.</text>
</comment>